<keyword evidence="4 5" id="KW-0143">Chaperone</keyword>
<dbReference type="GO" id="GO:0042274">
    <property type="term" value="P:ribosomal small subunit biogenesis"/>
    <property type="evidence" value="ECO:0007669"/>
    <property type="project" value="UniProtKB-UniRule"/>
</dbReference>
<dbReference type="RefSeq" id="WP_052037166.1">
    <property type="nucleotide sequence ID" value="NZ_JAEMUK010000010.1"/>
</dbReference>
<dbReference type="Gene3D" id="2.40.30.60">
    <property type="entry name" value="RimM"/>
    <property type="match status" value="1"/>
</dbReference>
<dbReference type="GO" id="GO:0043022">
    <property type="term" value="F:ribosome binding"/>
    <property type="evidence" value="ECO:0007669"/>
    <property type="project" value="InterPro"/>
</dbReference>
<dbReference type="Proteomes" id="UP000623250">
    <property type="component" value="Unassembled WGS sequence"/>
</dbReference>
<feature type="domain" description="RimM N-terminal" evidence="7">
    <location>
        <begin position="8"/>
        <end position="87"/>
    </location>
</feature>
<dbReference type="Pfam" id="PF01782">
    <property type="entry name" value="RimM"/>
    <property type="match status" value="1"/>
</dbReference>
<comment type="function">
    <text evidence="5">An accessory protein needed during the final step in the assembly of 30S ribosomal subunit, possibly for assembly of the head region. Essential for efficient processing of 16S rRNA. May be needed both before and after RbfA during the maturation of 16S rRNA. It has affinity for free ribosomal 30S subunits but not for 70S ribosomes.</text>
</comment>
<dbReference type="Gene3D" id="2.30.30.240">
    <property type="entry name" value="PRC-barrel domain"/>
    <property type="match status" value="1"/>
</dbReference>
<dbReference type="InterPro" id="IPR002676">
    <property type="entry name" value="RimM_N"/>
</dbReference>
<feature type="domain" description="Ribosome maturation factor RimM PRC barrel" evidence="8">
    <location>
        <begin position="101"/>
        <end position="166"/>
    </location>
</feature>
<evidence type="ECO:0000256" key="3">
    <source>
        <dbReference type="ARBA" id="ARBA00022552"/>
    </source>
</evidence>
<dbReference type="PANTHER" id="PTHR33692">
    <property type="entry name" value="RIBOSOME MATURATION FACTOR RIMM"/>
    <property type="match status" value="1"/>
</dbReference>
<dbReference type="SUPFAM" id="SSF50447">
    <property type="entry name" value="Translation proteins"/>
    <property type="match status" value="1"/>
</dbReference>
<keyword evidence="2 5" id="KW-0690">Ribosome biogenesis</keyword>
<organism evidence="9 10">
    <name type="scientific">Rhodomicrobium udaipurense</name>
    <dbReference type="NCBI Taxonomy" id="1202716"/>
    <lineage>
        <taxon>Bacteria</taxon>
        <taxon>Pseudomonadati</taxon>
        <taxon>Pseudomonadota</taxon>
        <taxon>Alphaproteobacteria</taxon>
        <taxon>Hyphomicrobiales</taxon>
        <taxon>Hyphomicrobiaceae</taxon>
        <taxon>Rhodomicrobium</taxon>
    </lineage>
</organism>
<evidence type="ECO:0000313" key="10">
    <source>
        <dbReference type="Proteomes" id="UP000623250"/>
    </source>
</evidence>
<dbReference type="InterPro" id="IPR056792">
    <property type="entry name" value="PRC_RimM"/>
</dbReference>
<evidence type="ECO:0000256" key="1">
    <source>
        <dbReference type="ARBA" id="ARBA00022490"/>
    </source>
</evidence>
<dbReference type="GO" id="GO:0005737">
    <property type="term" value="C:cytoplasm"/>
    <property type="evidence" value="ECO:0007669"/>
    <property type="project" value="UniProtKB-SubCell"/>
</dbReference>
<dbReference type="InterPro" id="IPR009000">
    <property type="entry name" value="Transl_B-barrel_sf"/>
</dbReference>
<dbReference type="NCBIfam" id="TIGR02273">
    <property type="entry name" value="16S_RimM"/>
    <property type="match status" value="1"/>
</dbReference>
<proteinExistence type="inferred from homology"/>
<evidence type="ECO:0000313" key="9">
    <source>
        <dbReference type="EMBL" id="MBJ7542994.1"/>
    </source>
</evidence>
<dbReference type="GO" id="GO:0005840">
    <property type="term" value="C:ribosome"/>
    <property type="evidence" value="ECO:0007669"/>
    <property type="project" value="InterPro"/>
</dbReference>
<dbReference type="InterPro" id="IPR036976">
    <property type="entry name" value="RimM_N_sf"/>
</dbReference>
<evidence type="ECO:0000256" key="5">
    <source>
        <dbReference type="HAMAP-Rule" id="MF_00014"/>
    </source>
</evidence>
<evidence type="ECO:0000256" key="2">
    <source>
        <dbReference type="ARBA" id="ARBA00022517"/>
    </source>
</evidence>
<comment type="domain">
    <text evidence="5">The PRC barrel domain binds ribosomal protein uS19.</text>
</comment>
<evidence type="ECO:0000256" key="4">
    <source>
        <dbReference type="ARBA" id="ARBA00023186"/>
    </source>
</evidence>
<dbReference type="EMBL" id="JAEMUK010000010">
    <property type="protein sequence ID" value="MBJ7542994.1"/>
    <property type="molecule type" value="Genomic_DNA"/>
</dbReference>
<evidence type="ECO:0000256" key="6">
    <source>
        <dbReference type="SAM" id="MobiDB-lite"/>
    </source>
</evidence>
<comment type="similarity">
    <text evidence="5">Belongs to the RimM family.</text>
</comment>
<gene>
    <name evidence="5 9" type="primary">rimM</name>
    <name evidence="9" type="ORF">JDN41_05425</name>
</gene>
<evidence type="ECO:0000259" key="7">
    <source>
        <dbReference type="Pfam" id="PF01782"/>
    </source>
</evidence>
<comment type="caution">
    <text evidence="9">The sequence shown here is derived from an EMBL/GenBank/DDBJ whole genome shotgun (WGS) entry which is preliminary data.</text>
</comment>
<dbReference type="Pfam" id="PF24986">
    <property type="entry name" value="PRC_RimM"/>
    <property type="match status" value="1"/>
</dbReference>
<feature type="region of interest" description="Disordered" evidence="6">
    <location>
        <begin position="172"/>
        <end position="194"/>
    </location>
</feature>
<sequence>MTEDKVLLGRIGGAHGLRGEVKIATFTAAPEDITAYGPLSSADGMRTFVITGMRAASPGSVIARLKGVADRTQAEALNGIELYVPRDALPPPEEEDEFYYSDLIGLAAVSPEGAVVGKVIGVHNFGAGDLIEVRFGDERQPVLIPFDNAHVPHVDLGAGRVTVIRPAFEGGADASERGAKSADGASGTDDETPE</sequence>
<keyword evidence="10" id="KW-1185">Reference proteome</keyword>
<dbReference type="InterPro" id="IPR011033">
    <property type="entry name" value="PRC_barrel-like_sf"/>
</dbReference>
<keyword evidence="1 5" id="KW-0963">Cytoplasm</keyword>
<dbReference type="AlphaFoldDB" id="A0A8I1KJK7"/>
<protein>
    <recommendedName>
        <fullName evidence="5">Ribosome maturation factor RimM</fullName>
    </recommendedName>
</protein>
<dbReference type="SUPFAM" id="SSF50346">
    <property type="entry name" value="PRC-barrel domain"/>
    <property type="match status" value="1"/>
</dbReference>
<comment type="subcellular location">
    <subcellularLocation>
        <location evidence="5">Cytoplasm</location>
    </subcellularLocation>
</comment>
<accession>A0A8I1KJK7</accession>
<dbReference type="PANTHER" id="PTHR33692:SF1">
    <property type="entry name" value="RIBOSOME MATURATION FACTOR RIMM"/>
    <property type="match status" value="1"/>
</dbReference>
<dbReference type="InterPro" id="IPR011961">
    <property type="entry name" value="RimM"/>
</dbReference>
<evidence type="ECO:0000259" key="8">
    <source>
        <dbReference type="Pfam" id="PF24986"/>
    </source>
</evidence>
<keyword evidence="3 5" id="KW-0698">rRNA processing</keyword>
<reference evidence="9 10" key="1">
    <citation type="submission" date="2020-12" db="EMBL/GenBank/DDBJ databases">
        <title>Revised draft genomes of Rhodomicrobium vannielii ATCC 17100 and Rhodomicrobium udaipurense JA643.</title>
        <authorList>
            <person name="Conners E.M."/>
            <person name="Davenport E.J."/>
            <person name="Bose A."/>
        </authorList>
    </citation>
    <scope>NUCLEOTIDE SEQUENCE [LARGE SCALE GENOMIC DNA]</scope>
    <source>
        <strain evidence="9 10">JA643</strain>
    </source>
</reference>
<name>A0A8I1KJK7_9HYPH</name>
<dbReference type="GO" id="GO:0006364">
    <property type="term" value="P:rRNA processing"/>
    <property type="evidence" value="ECO:0007669"/>
    <property type="project" value="UniProtKB-UniRule"/>
</dbReference>
<dbReference type="HAMAP" id="MF_00014">
    <property type="entry name" value="Ribosome_mat_RimM"/>
    <property type="match status" value="1"/>
</dbReference>
<comment type="subunit">
    <text evidence="5">Binds ribosomal protein uS19.</text>
</comment>